<dbReference type="STRING" id="1156394.T0S4Y1"/>
<dbReference type="CDD" id="cd04301">
    <property type="entry name" value="NAT_SF"/>
    <property type="match status" value="1"/>
</dbReference>
<dbReference type="Proteomes" id="UP000030762">
    <property type="component" value="Unassembled WGS sequence"/>
</dbReference>
<sequence length="160" mass="18073">MKQAHRSSYRRMRIDEAKTDADVETVFAVSAAVFGGDDDEKHGLAEWRRRRQVMHGRIFYVPSDDGSVLGFVFVHAHATSAKTMHVWIAATHPCARRQGVMRRLFQHCRSTFGGDHERLTVNTFPARFPHMPPFLAALGYAPIGIQGEKHCYALQLEPAV</sequence>
<organism evidence="2 3">
    <name type="scientific">Saprolegnia diclina (strain VS20)</name>
    <dbReference type="NCBI Taxonomy" id="1156394"/>
    <lineage>
        <taxon>Eukaryota</taxon>
        <taxon>Sar</taxon>
        <taxon>Stramenopiles</taxon>
        <taxon>Oomycota</taxon>
        <taxon>Saprolegniomycetes</taxon>
        <taxon>Saprolegniales</taxon>
        <taxon>Saprolegniaceae</taxon>
        <taxon>Saprolegnia</taxon>
    </lineage>
</organism>
<gene>
    <name evidence="2" type="ORF">SDRG_02808</name>
</gene>
<dbReference type="EMBL" id="JH767137">
    <property type="protein sequence ID" value="EQC40158.1"/>
    <property type="molecule type" value="Genomic_DNA"/>
</dbReference>
<dbReference type="OrthoDB" id="67985at2759"/>
<dbReference type="InterPro" id="IPR000182">
    <property type="entry name" value="GNAT_dom"/>
</dbReference>
<dbReference type="SUPFAM" id="SSF55729">
    <property type="entry name" value="Acyl-CoA N-acyltransferases (Nat)"/>
    <property type="match status" value="1"/>
</dbReference>
<dbReference type="AlphaFoldDB" id="T0S4Y1"/>
<evidence type="ECO:0000259" key="1">
    <source>
        <dbReference type="PROSITE" id="PS51186"/>
    </source>
</evidence>
<dbReference type="Gene3D" id="3.40.630.30">
    <property type="match status" value="1"/>
</dbReference>
<reference evidence="2 3" key="1">
    <citation type="submission" date="2012-04" db="EMBL/GenBank/DDBJ databases">
        <title>The Genome Sequence of Saprolegnia declina VS20.</title>
        <authorList>
            <consortium name="The Broad Institute Genome Sequencing Platform"/>
            <person name="Russ C."/>
            <person name="Nusbaum C."/>
            <person name="Tyler B."/>
            <person name="van West P."/>
            <person name="Dieguez-Uribeondo J."/>
            <person name="de Bruijn I."/>
            <person name="Tripathy S."/>
            <person name="Jiang R."/>
            <person name="Young S.K."/>
            <person name="Zeng Q."/>
            <person name="Gargeya S."/>
            <person name="Fitzgerald M."/>
            <person name="Haas B."/>
            <person name="Abouelleil A."/>
            <person name="Alvarado L."/>
            <person name="Arachchi H.M."/>
            <person name="Berlin A."/>
            <person name="Chapman S.B."/>
            <person name="Goldberg J."/>
            <person name="Griggs A."/>
            <person name="Gujja S."/>
            <person name="Hansen M."/>
            <person name="Howarth C."/>
            <person name="Imamovic A."/>
            <person name="Larimer J."/>
            <person name="McCowen C."/>
            <person name="Montmayeur A."/>
            <person name="Murphy C."/>
            <person name="Neiman D."/>
            <person name="Pearson M."/>
            <person name="Priest M."/>
            <person name="Roberts A."/>
            <person name="Saif S."/>
            <person name="Shea T."/>
            <person name="Sisk P."/>
            <person name="Sykes S."/>
            <person name="Wortman J."/>
            <person name="Nusbaum C."/>
            <person name="Birren B."/>
        </authorList>
    </citation>
    <scope>NUCLEOTIDE SEQUENCE [LARGE SCALE GENOMIC DNA]</scope>
    <source>
        <strain evidence="2 3">VS20</strain>
    </source>
</reference>
<dbReference type="Pfam" id="PF00583">
    <property type="entry name" value="Acetyltransf_1"/>
    <property type="match status" value="1"/>
</dbReference>
<dbReference type="InParanoid" id="T0S4Y1"/>
<dbReference type="GeneID" id="19943535"/>
<dbReference type="OMA" id="ATHPCAR"/>
<dbReference type="InterPro" id="IPR016181">
    <property type="entry name" value="Acyl_CoA_acyltransferase"/>
</dbReference>
<accession>T0S4Y1</accession>
<dbReference type="GO" id="GO:0016747">
    <property type="term" value="F:acyltransferase activity, transferring groups other than amino-acyl groups"/>
    <property type="evidence" value="ECO:0007669"/>
    <property type="project" value="InterPro"/>
</dbReference>
<evidence type="ECO:0000313" key="3">
    <source>
        <dbReference type="Proteomes" id="UP000030762"/>
    </source>
</evidence>
<feature type="domain" description="N-acetyltransferase" evidence="1">
    <location>
        <begin position="12"/>
        <end position="160"/>
    </location>
</feature>
<keyword evidence="3" id="KW-1185">Reference proteome</keyword>
<dbReference type="VEuPathDB" id="FungiDB:SDRG_02808"/>
<name>T0S4Y1_SAPDV</name>
<evidence type="ECO:0000313" key="2">
    <source>
        <dbReference type="EMBL" id="EQC40158.1"/>
    </source>
</evidence>
<dbReference type="PROSITE" id="PS51186">
    <property type="entry name" value="GNAT"/>
    <property type="match status" value="1"/>
</dbReference>
<dbReference type="RefSeq" id="XP_008606632.1">
    <property type="nucleotide sequence ID" value="XM_008608410.1"/>
</dbReference>
<protein>
    <recommendedName>
        <fullName evidence="1">N-acetyltransferase domain-containing protein</fullName>
    </recommendedName>
</protein>
<proteinExistence type="predicted"/>